<evidence type="ECO:0000256" key="6">
    <source>
        <dbReference type="ARBA" id="ARBA00047942"/>
    </source>
</evidence>
<dbReference type="RefSeq" id="WP_184152925.1">
    <property type="nucleotide sequence ID" value="NZ_JACHKA010000001.1"/>
</dbReference>
<dbReference type="GO" id="GO:0032259">
    <property type="term" value="P:methylation"/>
    <property type="evidence" value="ECO:0007669"/>
    <property type="project" value="UniProtKB-KW"/>
</dbReference>
<dbReference type="Proteomes" id="UP001138540">
    <property type="component" value="Unassembled WGS sequence"/>
</dbReference>
<dbReference type="InterPro" id="IPR002295">
    <property type="entry name" value="N4/N6-MTase_EcoPI_Mod-like"/>
</dbReference>
<dbReference type="EMBL" id="JACHKA010000001">
    <property type="protein sequence ID" value="MBB5985953.1"/>
    <property type="molecule type" value="Genomic_DNA"/>
</dbReference>
<dbReference type="GO" id="GO:0009007">
    <property type="term" value="F:site-specific DNA-methyltransferase (adenine-specific) activity"/>
    <property type="evidence" value="ECO:0007669"/>
    <property type="project" value="UniProtKB-EC"/>
</dbReference>
<keyword evidence="10" id="KW-1185">Reference proteome</keyword>
<feature type="domain" description="DNA methylase N-4/N-6" evidence="8">
    <location>
        <begin position="25"/>
        <end position="363"/>
    </location>
</feature>
<evidence type="ECO:0000256" key="5">
    <source>
        <dbReference type="ARBA" id="ARBA00022691"/>
    </source>
</evidence>
<keyword evidence="5" id="KW-0949">S-adenosyl-L-methionine</keyword>
<organism evidence="9 10">
    <name type="scientific">Sphingobium lignivorans</name>
    <dbReference type="NCBI Taxonomy" id="2735886"/>
    <lineage>
        <taxon>Bacteria</taxon>
        <taxon>Pseudomonadati</taxon>
        <taxon>Pseudomonadota</taxon>
        <taxon>Alphaproteobacteria</taxon>
        <taxon>Sphingomonadales</taxon>
        <taxon>Sphingomonadaceae</taxon>
        <taxon>Sphingobium</taxon>
    </lineage>
</organism>
<evidence type="ECO:0000259" key="8">
    <source>
        <dbReference type="Pfam" id="PF01555"/>
    </source>
</evidence>
<gene>
    <name evidence="9" type="ORF">HNP60_001927</name>
</gene>
<dbReference type="EC" id="2.1.1.72" evidence="2"/>
<comment type="similarity">
    <text evidence="1">Belongs to the N(4)/N(6)-methyltransferase family.</text>
</comment>
<dbReference type="PRINTS" id="PR00506">
    <property type="entry name" value="D21N6MTFRASE"/>
</dbReference>
<name>A0ABR6NF91_9SPHN</name>
<evidence type="ECO:0000256" key="1">
    <source>
        <dbReference type="ARBA" id="ARBA00006594"/>
    </source>
</evidence>
<dbReference type="Pfam" id="PF01555">
    <property type="entry name" value="N6_N4_Mtase"/>
    <property type="match status" value="1"/>
</dbReference>
<evidence type="ECO:0000256" key="4">
    <source>
        <dbReference type="ARBA" id="ARBA00022679"/>
    </source>
</evidence>
<protein>
    <recommendedName>
        <fullName evidence="2">site-specific DNA-methyltransferase (adenine-specific)</fullName>
        <ecNumber evidence="2">2.1.1.72</ecNumber>
    </recommendedName>
</protein>
<proteinExistence type="inferred from homology"/>
<evidence type="ECO:0000256" key="3">
    <source>
        <dbReference type="ARBA" id="ARBA00022603"/>
    </source>
</evidence>
<dbReference type="InterPro" id="IPR002941">
    <property type="entry name" value="DNA_methylase_N4/N6"/>
</dbReference>
<keyword evidence="3 9" id="KW-0489">Methyltransferase</keyword>
<comment type="caution">
    <text evidence="9">The sequence shown here is derived from an EMBL/GenBank/DDBJ whole genome shotgun (WGS) entry which is preliminary data.</text>
</comment>
<evidence type="ECO:0000313" key="10">
    <source>
        <dbReference type="Proteomes" id="UP001138540"/>
    </source>
</evidence>
<dbReference type="Gene3D" id="3.40.50.150">
    <property type="entry name" value="Vaccinia Virus protein VP39"/>
    <property type="match status" value="1"/>
</dbReference>
<keyword evidence="4 9" id="KW-0808">Transferase</keyword>
<comment type="catalytic activity">
    <reaction evidence="6">
        <text>a 2'-deoxyadenosine in DNA + S-adenosyl-L-methionine = an N(6)-methyl-2'-deoxyadenosine in DNA + S-adenosyl-L-homocysteine + H(+)</text>
        <dbReference type="Rhea" id="RHEA:15197"/>
        <dbReference type="Rhea" id="RHEA-COMP:12418"/>
        <dbReference type="Rhea" id="RHEA-COMP:12419"/>
        <dbReference type="ChEBI" id="CHEBI:15378"/>
        <dbReference type="ChEBI" id="CHEBI:57856"/>
        <dbReference type="ChEBI" id="CHEBI:59789"/>
        <dbReference type="ChEBI" id="CHEBI:90615"/>
        <dbReference type="ChEBI" id="CHEBI:90616"/>
        <dbReference type="EC" id="2.1.1.72"/>
    </reaction>
</comment>
<sequence>MSSITLYEGDNRESLRRLIDQGVRVHSVVTDPPYGLVSTVKRFGKEGSAAAKSNGPTGVFKRASGGFMNQQWDASGIERDPEFWKLIYDILLPGGYVLAFSSPRTGHWQACAMEMAGFVMHPFFGWVYGTGMPKGHKFQLGAADGWQYGAQATKPALEPIYFAQRAFSEKNGTSNWCKHGVGGINIDGCRVETVGGVGRIPANLLHDGSADVVAMFPDSKGQLARSSSSESRENQNTYGEMRRGAPGAEMEPRGDSGSAARFFNGFPLSEDDIDMMIELGLVESIESNPIFYHAKAGKADRAGSKHPTVKPKRLMQWLCRLVTPPGGTILDPFAGSGTTGAAAQEEGFDCILMEADLTYVTDIRKRFGISCRDIFTSFDYEFDEIIGGEGASSEFDDILV</sequence>
<evidence type="ECO:0000256" key="2">
    <source>
        <dbReference type="ARBA" id="ARBA00011900"/>
    </source>
</evidence>
<evidence type="ECO:0000256" key="7">
    <source>
        <dbReference type="SAM" id="MobiDB-lite"/>
    </source>
</evidence>
<dbReference type="SUPFAM" id="SSF53335">
    <property type="entry name" value="S-adenosyl-L-methionine-dependent methyltransferases"/>
    <property type="match status" value="1"/>
</dbReference>
<accession>A0ABR6NF91</accession>
<dbReference type="InterPro" id="IPR029063">
    <property type="entry name" value="SAM-dependent_MTases_sf"/>
</dbReference>
<feature type="region of interest" description="Disordered" evidence="7">
    <location>
        <begin position="220"/>
        <end position="256"/>
    </location>
</feature>
<evidence type="ECO:0000313" key="9">
    <source>
        <dbReference type="EMBL" id="MBB5985953.1"/>
    </source>
</evidence>
<reference evidence="9 10" key="1">
    <citation type="submission" date="2020-08" db="EMBL/GenBank/DDBJ databases">
        <title>Exploring microbial biodiversity for novel pathways involved in the catabolism of aromatic compounds derived from lignin.</title>
        <authorList>
            <person name="Elkins J."/>
        </authorList>
    </citation>
    <scope>NUCLEOTIDE SEQUENCE [LARGE SCALE GENOMIC DNA]</scope>
    <source>
        <strain evidence="9 10">B1D3A</strain>
    </source>
</reference>